<name>A0AA35Q100_9HYPO</name>
<organism evidence="1 2">
    <name type="scientific">Clonostachys chloroleuca</name>
    <dbReference type="NCBI Taxonomy" id="1926264"/>
    <lineage>
        <taxon>Eukaryota</taxon>
        <taxon>Fungi</taxon>
        <taxon>Dikarya</taxon>
        <taxon>Ascomycota</taxon>
        <taxon>Pezizomycotina</taxon>
        <taxon>Sordariomycetes</taxon>
        <taxon>Hypocreomycetidae</taxon>
        <taxon>Hypocreales</taxon>
        <taxon>Bionectriaceae</taxon>
        <taxon>Clonostachys</taxon>
    </lineage>
</organism>
<sequence length="323" mass="36767">MTPKSPAYDGKPIPTFCEWRALAVDEVDEKALLHGIDLGSVAGQGNLPVRLVKFPVEDISLVAVLSWRWDRDLTKSKVSQNILSAVRQAKKMSIQYLFIDSVSIDQHLAGDALIEQVIAFSKLYMNIPVIAAYDTVDEDFEETINRPWIFSELRLCRYNPTKIVYVSSAHQGAEKCRYDTLASCRLGEELWYYNFGRELQRVWSGSYLAPILGVLLGKVRMARISDFKFIISPCAQALATAYEKMSRNDYLLTTFILCGIHSPPDARFNSTYIHLLKCLFEALPYAERVILTALALSNADYEEYVLQGKHERLSSRIVFRYLL</sequence>
<protein>
    <recommendedName>
        <fullName evidence="3">Heterokaryon incompatibility domain-containing protein</fullName>
    </recommendedName>
</protein>
<dbReference type="EMBL" id="CABFNP030000794">
    <property type="protein sequence ID" value="CAI6087312.1"/>
    <property type="molecule type" value="Genomic_DNA"/>
</dbReference>
<proteinExistence type="predicted"/>
<evidence type="ECO:0000313" key="2">
    <source>
        <dbReference type="Proteomes" id="UP001160390"/>
    </source>
</evidence>
<gene>
    <name evidence="1" type="ORF">CCHLO57077_00016428</name>
</gene>
<evidence type="ECO:0000313" key="1">
    <source>
        <dbReference type="EMBL" id="CAI6087312.1"/>
    </source>
</evidence>
<keyword evidence="2" id="KW-1185">Reference proteome</keyword>
<accession>A0AA35Q100</accession>
<dbReference type="AlphaFoldDB" id="A0AA35Q100"/>
<dbReference type="Proteomes" id="UP001160390">
    <property type="component" value="Unassembled WGS sequence"/>
</dbReference>
<evidence type="ECO:0008006" key="3">
    <source>
        <dbReference type="Google" id="ProtNLM"/>
    </source>
</evidence>
<reference evidence="1" key="1">
    <citation type="submission" date="2023-01" db="EMBL/GenBank/DDBJ databases">
        <authorList>
            <person name="Piombo E."/>
        </authorList>
    </citation>
    <scope>NUCLEOTIDE SEQUENCE</scope>
</reference>
<comment type="caution">
    <text evidence="1">The sequence shown here is derived from an EMBL/GenBank/DDBJ whole genome shotgun (WGS) entry which is preliminary data.</text>
</comment>